<dbReference type="OrthoDB" id="5906146at2"/>
<dbReference type="InterPro" id="IPR011250">
    <property type="entry name" value="OMP/PagP_B-barrel"/>
</dbReference>
<dbReference type="Proteomes" id="UP000016895">
    <property type="component" value="Chromosome 1"/>
</dbReference>
<dbReference type="KEGG" id="vni:VIBNI_A3292"/>
<dbReference type="RefSeq" id="WP_022551789.1">
    <property type="nucleotide sequence ID" value="NC_022528.1"/>
</dbReference>
<dbReference type="AlphaFoldDB" id="U4K9H7"/>
<feature type="signal peptide" evidence="2">
    <location>
        <begin position="1"/>
        <end position="20"/>
    </location>
</feature>
<evidence type="ECO:0000256" key="2">
    <source>
        <dbReference type="SAM" id="SignalP"/>
    </source>
</evidence>
<reference evidence="4 5" key="1">
    <citation type="journal article" date="2013" name="ISME J.">
        <title>Comparative genomics of pathogenic lineages of Vibrio nigripulchritudo identifies virulence-associated traits.</title>
        <authorList>
            <person name="Goudenege D."/>
            <person name="Labreuche Y."/>
            <person name="Krin E."/>
            <person name="Ansquer D."/>
            <person name="Mangenot S."/>
            <person name="Calteau A."/>
            <person name="Medigue C."/>
            <person name="Mazel D."/>
            <person name="Polz M.F."/>
            <person name="Le Roux F."/>
        </authorList>
    </citation>
    <scope>NUCLEOTIDE SEQUENCE [LARGE SCALE GENOMIC DNA]</scope>
    <source>
        <strain evidence="5">SnF1</strain>
    </source>
</reference>
<protein>
    <submittedName>
        <fullName evidence="4">Putative OMPA-like</fullName>
    </submittedName>
</protein>
<evidence type="ECO:0000256" key="1">
    <source>
        <dbReference type="ARBA" id="ARBA00022729"/>
    </source>
</evidence>
<name>U4K9H7_9VIBR</name>
<dbReference type="EMBL" id="FO203526">
    <property type="protein sequence ID" value="CCO59297.1"/>
    <property type="molecule type" value="Genomic_DNA"/>
</dbReference>
<evidence type="ECO:0000259" key="3">
    <source>
        <dbReference type="Pfam" id="PF13505"/>
    </source>
</evidence>
<sequence length="197" mass="21281">MKKTILLSALSMAIALPAQAHEENAPTSVKTEGFYAGLDLGISNQVNDIALTTGYGLFAGYEFKLADKITTAIEVDYYNWGEFDSVEAAILSIRNYADVDTSLSSYAISAKPRYYVTDSFFVGGVVGFGSYSFDATATGYESLELDNGSGMVFGVETGYQHSNGFNLRAGYKASSVDFDKKDTADLNSFYAGIGYKF</sequence>
<dbReference type="PROSITE" id="PS00695">
    <property type="entry name" value="ENT_VIR_OMP_2"/>
    <property type="match status" value="1"/>
</dbReference>
<evidence type="ECO:0000313" key="5">
    <source>
        <dbReference type="Proteomes" id="UP000016895"/>
    </source>
</evidence>
<dbReference type="InterPro" id="IPR027385">
    <property type="entry name" value="Beta-barrel_OMP"/>
</dbReference>
<dbReference type="SUPFAM" id="SSF56925">
    <property type="entry name" value="OMPA-like"/>
    <property type="match status" value="1"/>
</dbReference>
<dbReference type="Gene3D" id="2.40.160.20">
    <property type="match status" value="1"/>
</dbReference>
<feature type="chain" id="PRO_5004651085" evidence="2">
    <location>
        <begin position="21"/>
        <end position="197"/>
    </location>
</feature>
<keyword evidence="1 2" id="KW-0732">Signal</keyword>
<dbReference type="InterPro" id="IPR000758">
    <property type="entry name" value="Enterovir_OMP"/>
</dbReference>
<evidence type="ECO:0000313" key="4">
    <source>
        <dbReference type="EMBL" id="CCO59297.1"/>
    </source>
</evidence>
<accession>U4K9H7</accession>
<dbReference type="STRING" id="28173.VIBNI_A3292"/>
<dbReference type="PATRIC" id="fig|1260221.3.peg.3129"/>
<proteinExistence type="predicted"/>
<dbReference type="GO" id="GO:0044384">
    <property type="term" value="C:host outer membrane"/>
    <property type="evidence" value="ECO:0007669"/>
    <property type="project" value="InterPro"/>
</dbReference>
<feature type="domain" description="Outer membrane protein beta-barrel" evidence="3">
    <location>
        <begin position="8"/>
        <end position="197"/>
    </location>
</feature>
<gene>
    <name evidence="4" type="ORF">VIBNI_A3292</name>
</gene>
<organism evidence="4 5">
    <name type="scientific">Vibrio nigripulchritudo</name>
    <dbReference type="NCBI Taxonomy" id="28173"/>
    <lineage>
        <taxon>Bacteria</taxon>
        <taxon>Pseudomonadati</taxon>
        <taxon>Pseudomonadota</taxon>
        <taxon>Gammaproteobacteria</taxon>
        <taxon>Vibrionales</taxon>
        <taxon>Vibrionaceae</taxon>
        <taxon>Vibrio</taxon>
    </lineage>
</organism>
<dbReference type="Pfam" id="PF13505">
    <property type="entry name" value="OMP_b-brl"/>
    <property type="match status" value="1"/>
</dbReference>
<keyword evidence="5" id="KW-1185">Reference proteome</keyword>